<dbReference type="PANTHER" id="PTHR32018:SF6">
    <property type="entry name" value="RHAMNOGALACTURONAN ENDOLYASE"/>
    <property type="match status" value="1"/>
</dbReference>
<dbReference type="Proteomes" id="UP000593562">
    <property type="component" value="Unassembled WGS sequence"/>
</dbReference>
<dbReference type="CDD" id="cd10316">
    <property type="entry name" value="RGL4_M"/>
    <property type="match status" value="1"/>
</dbReference>
<evidence type="ECO:0000259" key="9">
    <source>
        <dbReference type="Pfam" id="PF14686"/>
    </source>
</evidence>
<dbReference type="InterPro" id="IPR014718">
    <property type="entry name" value="GH-type_carb-bd"/>
</dbReference>
<comment type="catalytic activity">
    <reaction evidence="1">
        <text>Endotype eliminative cleavage of L-alpha-rhamnopyranosyl-(1-&gt;4)-alpha-D-galactopyranosyluronic acid bonds of rhamnogalacturonan I domains in ramified hairy regions of pectin leaving L-rhamnopyranose at the reducing end and 4-deoxy-4,5-unsaturated D-galactopyranosyluronic acid at the non-reducing end.</text>
        <dbReference type="EC" id="4.2.2.23"/>
    </reaction>
</comment>
<evidence type="ECO:0000256" key="2">
    <source>
        <dbReference type="ARBA" id="ARBA00004613"/>
    </source>
</evidence>
<dbReference type="InterPro" id="IPR008979">
    <property type="entry name" value="Galactose-bd-like_sf"/>
</dbReference>
<evidence type="ECO:0000259" key="8">
    <source>
        <dbReference type="Pfam" id="PF14683"/>
    </source>
</evidence>
<dbReference type="InterPro" id="IPR029413">
    <property type="entry name" value="RG-lyase_II"/>
</dbReference>
<dbReference type="InterPro" id="IPR051850">
    <property type="entry name" value="Polysacch_Lyase_4"/>
</dbReference>
<dbReference type="Gene3D" id="2.60.40.1120">
    <property type="entry name" value="Carboxypeptidase-like, regulatory domain"/>
    <property type="match status" value="1"/>
</dbReference>
<dbReference type="EC" id="4.2.2.23" evidence="4"/>
<keyword evidence="5" id="KW-0964">Secreted</keyword>
<dbReference type="FunFam" id="2.60.40.1120:FF:000033">
    <property type="entry name" value="Rhamnogalacturonate lyase B"/>
    <property type="match status" value="1"/>
</dbReference>
<evidence type="ECO:0000256" key="3">
    <source>
        <dbReference type="ARBA" id="ARBA00010418"/>
    </source>
</evidence>
<organism evidence="10 11">
    <name type="scientific">Tripterygium wilfordii</name>
    <name type="common">Thunder God vine</name>
    <dbReference type="NCBI Taxonomy" id="458696"/>
    <lineage>
        <taxon>Eukaryota</taxon>
        <taxon>Viridiplantae</taxon>
        <taxon>Streptophyta</taxon>
        <taxon>Embryophyta</taxon>
        <taxon>Tracheophyta</taxon>
        <taxon>Spermatophyta</taxon>
        <taxon>Magnoliopsida</taxon>
        <taxon>eudicotyledons</taxon>
        <taxon>Gunneridae</taxon>
        <taxon>Pentapetalae</taxon>
        <taxon>rosids</taxon>
        <taxon>fabids</taxon>
        <taxon>Celastrales</taxon>
        <taxon>Celastraceae</taxon>
        <taxon>Tripterygium</taxon>
    </lineage>
</organism>
<dbReference type="Pfam" id="PF06045">
    <property type="entry name" value="Rhamnogal_lyase"/>
    <property type="match status" value="1"/>
</dbReference>
<keyword evidence="7 10" id="KW-0456">Lyase</keyword>
<comment type="caution">
    <text evidence="10">The sequence shown here is derived from an EMBL/GenBank/DDBJ whole genome shotgun (WGS) entry which is preliminary data.</text>
</comment>
<name>A0A7J7CVC5_TRIWF</name>
<sequence>MNMEMLEMKKEKKKGRCLAIMVVVAMELLFLFSASSAEPTTSPFRKLLLGDLKESKTKASPSTVSLLREYEHEDGKIIVDNGILQVTISIPDGFVTGINYNGIDNLLATQNEKNNRGYWDVVWEEPGNHDIFDKLATTDFRVIVEDEDQVEVSFTKTWNISHHDSYTVPLHIDKRYILRRGVSGLYAYTIMEREQGWPEVEMYQTRIVFKLRDDLFKFMALSDQRQRVMPAPEDRESGQPLAYPEAVLLTSATNPRLRGEVDDKYQYSCEDKDNRVHGWISNADPSVGFWMITPSNEFRNGGPIKQDLTSHVGPTVLNMFVSTHYAGEDLDTHYSSEEPWKKVFGPVLIYLNSQPNNNSSLWEDAKKQMLTEVQNWPYDFPRSEDFPTSLQRGSITGRLLVVDRYAHYNMTWTKSAYVGLAAPGESGSWQTESKGYQFWTKTDSKGKFLIKNVRVGNYSLYAWVPGVIGDYKFDPLISINPGEEIKLDVIKYHPPRAGPTLWEIGYPDRSAEEFYVPDPYPTLMNRLYTQVRAEKFRQYGLWERYSDLYSTQDLIYTVGLDNYQKDWYFAHNSRNVGNNTYAATTWQIKFDLVHNPDQTGNYTMQLALAAANGAEIQVRFNNGVADQPHFTTGLVGKDNAIARHGIHGLYHLYTIGVPSDLLNNGGNTIFLTQTRTRSPFFGVMYDYIRLEGPPQP</sequence>
<keyword evidence="11" id="KW-1185">Reference proteome</keyword>
<evidence type="ECO:0000256" key="1">
    <source>
        <dbReference type="ARBA" id="ARBA00001324"/>
    </source>
</evidence>
<feature type="domain" description="Rhamnogalacturonan lyase" evidence="9">
    <location>
        <begin position="414"/>
        <end position="486"/>
    </location>
</feature>
<proteinExistence type="inferred from homology"/>
<dbReference type="InParanoid" id="A0A7J7CVC5"/>
<dbReference type="EMBL" id="JAAARO010000013">
    <property type="protein sequence ID" value="KAF5738047.1"/>
    <property type="molecule type" value="Genomic_DNA"/>
</dbReference>
<dbReference type="SUPFAM" id="SSF74650">
    <property type="entry name" value="Galactose mutarotase-like"/>
    <property type="match status" value="1"/>
</dbReference>
<dbReference type="FunCoup" id="A0A7J7CVC5">
    <property type="interactions" value="17"/>
</dbReference>
<dbReference type="InterPro" id="IPR010325">
    <property type="entry name" value="Rhamnogal_lyase"/>
</dbReference>
<comment type="subcellular location">
    <subcellularLocation>
        <location evidence="2">Secreted</location>
    </subcellularLocation>
</comment>
<dbReference type="PANTHER" id="PTHR32018">
    <property type="entry name" value="RHAMNOGALACTURONATE LYASE FAMILY PROTEIN"/>
    <property type="match status" value="1"/>
</dbReference>
<dbReference type="Pfam" id="PF14686">
    <property type="entry name" value="fn3_3"/>
    <property type="match status" value="1"/>
</dbReference>
<dbReference type="SUPFAM" id="SSF49785">
    <property type="entry name" value="Galactose-binding domain-like"/>
    <property type="match status" value="1"/>
</dbReference>
<dbReference type="GO" id="GO:0102210">
    <property type="term" value="F:rhamnogalacturonan endolyase activity"/>
    <property type="evidence" value="ECO:0007669"/>
    <property type="project" value="UniProtKB-EC"/>
</dbReference>
<dbReference type="CDD" id="cd10320">
    <property type="entry name" value="RGL4_N"/>
    <property type="match status" value="1"/>
</dbReference>
<evidence type="ECO:0000313" key="11">
    <source>
        <dbReference type="Proteomes" id="UP000593562"/>
    </source>
</evidence>
<accession>A0A7J7CVC5</accession>
<dbReference type="InterPro" id="IPR029411">
    <property type="entry name" value="RG-lyase_III"/>
</dbReference>
<dbReference type="Gene3D" id="2.70.98.10">
    <property type="match status" value="1"/>
</dbReference>
<comment type="similarity">
    <text evidence="3">Belongs to the polysaccharide lyase 4 family.</text>
</comment>
<dbReference type="Pfam" id="PF14683">
    <property type="entry name" value="CBM-like"/>
    <property type="match status" value="1"/>
</dbReference>
<dbReference type="InterPro" id="IPR013784">
    <property type="entry name" value="Carb-bd-like_fold"/>
</dbReference>
<dbReference type="InterPro" id="IPR011013">
    <property type="entry name" value="Gal_mutarotase_sf_dom"/>
</dbReference>
<keyword evidence="6" id="KW-0732">Signal</keyword>
<dbReference type="GO" id="GO:0005576">
    <property type="term" value="C:extracellular region"/>
    <property type="evidence" value="ECO:0007669"/>
    <property type="project" value="UniProtKB-SubCell"/>
</dbReference>
<feature type="domain" description="Rhamnogalacturonan lyase" evidence="8">
    <location>
        <begin position="500"/>
        <end position="690"/>
    </location>
</feature>
<reference evidence="10 11" key="1">
    <citation type="journal article" date="2020" name="Nat. Commun.">
        <title>Genome of Tripterygium wilfordii and identification of cytochrome P450 involved in triptolide biosynthesis.</title>
        <authorList>
            <person name="Tu L."/>
            <person name="Su P."/>
            <person name="Zhang Z."/>
            <person name="Gao L."/>
            <person name="Wang J."/>
            <person name="Hu T."/>
            <person name="Zhou J."/>
            <person name="Zhang Y."/>
            <person name="Zhao Y."/>
            <person name="Liu Y."/>
            <person name="Song Y."/>
            <person name="Tong Y."/>
            <person name="Lu Y."/>
            <person name="Yang J."/>
            <person name="Xu C."/>
            <person name="Jia M."/>
            <person name="Peters R.J."/>
            <person name="Huang L."/>
            <person name="Gao W."/>
        </authorList>
    </citation>
    <scope>NUCLEOTIDE SEQUENCE [LARGE SCALE GENOMIC DNA]</scope>
    <source>
        <strain evidence="11">cv. XIE 37</strain>
        <tissue evidence="10">Leaf</tissue>
    </source>
</reference>
<evidence type="ECO:0000256" key="5">
    <source>
        <dbReference type="ARBA" id="ARBA00022525"/>
    </source>
</evidence>
<dbReference type="Gene3D" id="2.60.120.260">
    <property type="entry name" value="Galactose-binding domain-like"/>
    <property type="match status" value="1"/>
</dbReference>
<evidence type="ECO:0000313" key="10">
    <source>
        <dbReference type="EMBL" id="KAF5738047.1"/>
    </source>
</evidence>
<dbReference type="GO" id="GO:0030246">
    <property type="term" value="F:carbohydrate binding"/>
    <property type="evidence" value="ECO:0007669"/>
    <property type="project" value="InterPro"/>
</dbReference>
<evidence type="ECO:0000256" key="4">
    <source>
        <dbReference type="ARBA" id="ARBA00012437"/>
    </source>
</evidence>
<evidence type="ECO:0000256" key="7">
    <source>
        <dbReference type="ARBA" id="ARBA00023239"/>
    </source>
</evidence>
<gene>
    <name evidence="10" type="ORF">HS088_TW13G00941</name>
</gene>
<dbReference type="AlphaFoldDB" id="A0A7J7CVC5"/>
<dbReference type="OrthoDB" id="2130367at2759"/>
<dbReference type="CDD" id="cd10317">
    <property type="entry name" value="RGL4_C"/>
    <property type="match status" value="1"/>
</dbReference>
<dbReference type="SUPFAM" id="SSF49452">
    <property type="entry name" value="Starch-binding domain-like"/>
    <property type="match status" value="1"/>
</dbReference>
<protein>
    <recommendedName>
        <fullName evidence="4">rhamnogalacturonan endolyase</fullName>
        <ecNumber evidence="4">4.2.2.23</ecNumber>
    </recommendedName>
</protein>
<evidence type="ECO:0000256" key="6">
    <source>
        <dbReference type="ARBA" id="ARBA00022729"/>
    </source>
</evidence>
<dbReference type="GO" id="GO:0005975">
    <property type="term" value="P:carbohydrate metabolic process"/>
    <property type="evidence" value="ECO:0007669"/>
    <property type="project" value="InterPro"/>
</dbReference>